<gene>
    <name evidence="3" type="ORF">AAFH96_11155</name>
</gene>
<protein>
    <submittedName>
        <fullName evidence="3">PPOX class F420-dependent oxidoreductase</fullName>
    </submittedName>
</protein>
<dbReference type="Pfam" id="PF01243">
    <property type="entry name" value="PNPOx_N"/>
    <property type="match status" value="1"/>
</dbReference>
<keyword evidence="1" id="KW-0560">Oxidoreductase</keyword>
<evidence type="ECO:0000259" key="2">
    <source>
        <dbReference type="Pfam" id="PF01243"/>
    </source>
</evidence>
<dbReference type="EMBL" id="JBCGDC010000024">
    <property type="protein sequence ID" value="MFB6393663.1"/>
    <property type="molecule type" value="Genomic_DNA"/>
</dbReference>
<comment type="caution">
    <text evidence="3">The sequence shown here is derived from an EMBL/GenBank/DDBJ whole genome shotgun (WGS) entry which is preliminary data.</text>
</comment>
<proteinExistence type="predicted"/>
<dbReference type="InterPro" id="IPR052019">
    <property type="entry name" value="F420H2_bilvrd_red/Heme_oxyg"/>
</dbReference>
<dbReference type="PANTHER" id="PTHR35176:SF2">
    <property type="entry name" value="F420H(2)-DEPENDENT REDUCTASE RV1155"/>
    <property type="match status" value="1"/>
</dbReference>
<evidence type="ECO:0000313" key="4">
    <source>
        <dbReference type="Proteomes" id="UP001582793"/>
    </source>
</evidence>
<dbReference type="SUPFAM" id="SSF50475">
    <property type="entry name" value="FMN-binding split barrel"/>
    <property type="match status" value="1"/>
</dbReference>
<dbReference type="RefSeq" id="WP_364221601.1">
    <property type="nucleotide sequence ID" value="NZ_JBCGDC010000024.1"/>
</dbReference>
<organism evidence="3 4">
    <name type="scientific">Polymorphospora lycopeni</name>
    <dbReference type="NCBI Taxonomy" id="3140240"/>
    <lineage>
        <taxon>Bacteria</taxon>
        <taxon>Bacillati</taxon>
        <taxon>Actinomycetota</taxon>
        <taxon>Actinomycetes</taxon>
        <taxon>Micromonosporales</taxon>
        <taxon>Micromonosporaceae</taxon>
        <taxon>Polymorphospora</taxon>
    </lineage>
</organism>
<evidence type="ECO:0000313" key="3">
    <source>
        <dbReference type="EMBL" id="MFB6393663.1"/>
    </source>
</evidence>
<dbReference type="Proteomes" id="UP001582793">
    <property type="component" value="Unassembled WGS sequence"/>
</dbReference>
<dbReference type="InterPro" id="IPR012349">
    <property type="entry name" value="Split_barrel_FMN-bd"/>
</dbReference>
<feature type="domain" description="Pyridoxamine 5'-phosphate oxidase N-terminal" evidence="2">
    <location>
        <begin position="13"/>
        <end position="139"/>
    </location>
</feature>
<accession>A0ABV5CS90</accession>
<dbReference type="InterPro" id="IPR019920">
    <property type="entry name" value="F420-binding_dom_put"/>
</dbReference>
<dbReference type="Gene3D" id="2.30.110.10">
    <property type="entry name" value="Electron Transport, Fmn-binding Protein, Chain A"/>
    <property type="match status" value="1"/>
</dbReference>
<name>A0ABV5CS90_9ACTN</name>
<reference evidence="3 4" key="1">
    <citation type="submission" date="2024-04" db="EMBL/GenBank/DDBJ databases">
        <title>Polymorphospora sp. isolated from Baiyangdian Lake in Xiong'an New Area.</title>
        <authorList>
            <person name="Zhang X."/>
            <person name="Liu J."/>
        </authorList>
    </citation>
    <scope>NUCLEOTIDE SEQUENCE [LARGE SCALE GENOMIC DNA]</scope>
    <source>
        <strain evidence="3 4">2-325</strain>
    </source>
</reference>
<dbReference type="InterPro" id="IPR011576">
    <property type="entry name" value="Pyridox_Oxase_N"/>
</dbReference>
<dbReference type="NCBIfam" id="TIGR03618">
    <property type="entry name" value="Rv1155_F420"/>
    <property type="match status" value="1"/>
</dbReference>
<keyword evidence="4" id="KW-1185">Reference proteome</keyword>
<evidence type="ECO:0000256" key="1">
    <source>
        <dbReference type="ARBA" id="ARBA00023002"/>
    </source>
</evidence>
<sequence>MPADREAGLLSVVGGHRLGVLATIQPDGRPHLSNIIYAFDPVERLVRVSLTDGRVKTRNLRRDPRATLHVNTTEGWVWAAAEGVAELTPVATDPADATVEELVDLYRSIEGEHPDWDDYRRAMVADRRLVLRLRVDRLYGQPPA</sequence>
<dbReference type="PANTHER" id="PTHR35176">
    <property type="entry name" value="HEME OXYGENASE HI_0854-RELATED"/>
    <property type="match status" value="1"/>
</dbReference>